<accession>A0ABT8C9E6</accession>
<evidence type="ECO:0000313" key="1">
    <source>
        <dbReference type="EMBL" id="MDN3688707.1"/>
    </source>
</evidence>
<sequence>MSEITVIRISRMIGGSADKIQDFVAKQINDLPESSQVNKLIGKDSSGSNIQVPYSALYSLIKSSLDTIYRNIADSYTKTEVDGLVAAGIKEIQPASADDAIAGIKFPTESGTYTNYGGTVVDLTEGLTMIFSDGTGAFTKTVVPIDLQGYATEKSIEILGVHNKNIEPQKNIVKRTDIIRGVYTTAGNISTSSENWICTKKIDCEENTQYTANPIDANGTNRQICFFDEAGAFLSYIATTTSPFTFTTPTGAKKIGANIQNKTGIGLDPLDPSGKGDTFQIEQGSTATEYSDPENLNVLASRVKGIPPEALAKINEEASRLDGKIDSEVPRIDFLMSGFDSIMKFDGTAEGSISEIILNNQGDYIEFFVRLGADFSGYLDGLGLAGKGGIPANVFGFYNSATIWLRQSGGGDYLQFTGLSGLFDFNKIKLEVGIGEWNLYINDVLVGTETKTSSLEINNIGNGYDQTNKAIVDIKYIKINHSGGLEEYNTNADFQSSENIITSYVSKNQIETEYSEVFLTYNPTGFSGNELIRVFVKRKGKNSYTGYDIRHYIDTDPQVYLDYWRIGEANEYEYDGDVMTLVQNNALEAGESEFTFLVSGKADHTGGFHGDEMVTSIEFYIDGVQKTFSNSFELLPCTSFSYVVKSTLHETMDVGTPNTPIAGHPVIANHVKHTLFRDSRYIVKNLLEFTESFSIIRLYTGISCVGKIQALKGFNDYYESANFSGSSSHFLNQVNRREFYAQNESNNLSAFVTSKLLLPEEDDSLCTMFVWDRTNDSKYYRHTPQRTVQIGDIWKTEMEVIFS</sequence>
<dbReference type="EMBL" id="JAUFQS010000012">
    <property type="protein sequence ID" value="MDN3688707.1"/>
    <property type="molecule type" value="Genomic_DNA"/>
</dbReference>
<protein>
    <submittedName>
        <fullName evidence="1">Uncharacterized protein</fullName>
    </submittedName>
</protein>
<reference evidence="2" key="1">
    <citation type="journal article" date="2019" name="Int. J. Syst. Evol. Microbiol.">
        <title>The Global Catalogue of Microorganisms (GCM) 10K type strain sequencing project: providing services to taxonomists for standard genome sequencing and annotation.</title>
        <authorList>
            <consortium name="The Broad Institute Genomics Platform"/>
            <consortium name="The Broad Institute Genome Sequencing Center for Infectious Disease"/>
            <person name="Wu L."/>
            <person name="Ma J."/>
        </authorList>
    </citation>
    <scope>NUCLEOTIDE SEQUENCE [LARGE SCALE GENOMIC DNA]</scope>
    <source>
        <strain evidence="2">CECT 7706</strain>
    </source>
</reference>
<proteinExistence type="predicted"/>
<comment type="caution">
    <text evidence="1">The sequence shown here is derived from an EMBL/GenBank/DDBJ whole genome shotgun (WGS) entry which is preliminary data.</text>
</comment>
<gene>
    <name evidence="1" type="ORF">QWZ15_12765</name>
</gene>
<keyword evidence="2" id="KW-1185">Reference proteome</keyword>
<name>A0ABT8C9E6_9BACT</name>
<organism evidence="1 2">
    <name type="scientific">Cyclobacterium jeungdonense</name>
    <dbReference type="NCBI Taxonomy" id="708087"/>
    <lineage>
        <taxon>Bacteria</taxon>
        <taxon>Pseudomonadati</taxon>
        <taxon>Bacteroidota</taxon>
        <taxon>Cytophagia</taxon>
        <taxon>Cytophagales</taxon>
        <taxon>Cyclobacteriaceae</taxon>
        <taxon>Cyclobacterium</taxon>
    </lineage>
</organism>
<evidence type="ECO:0000313" key="2">
    <source>
        <dbReference type="Proteomes" id="UP001236663"/>
    </source>
</evidence>
<dbReference type="RefSeq" id="WP_163386488.1">
    <property type="nucleotide sequence ID" value="NZ_JAUFQS010000012.1"/>
</dbReference>
<dbReference type="Proteomes" id="UP001236663">
    <property type="component" value="Unassembled WGS sequence"/>
</dbReference>